<dbReference type="InterPro" id="IPR036249">
    <property type="entry name" value="Thioredoxin-like_sf"/>
</dbReference>
<evidence type="ECO:0000313" key="2">
    <source>
        <dbReference type="Proteomes" id="UP000266178"/>
    </source>
</evidence>
<gene>
    <name evidence="1" type="ORF">Mgrana_02330</name>
</gene>
<dbReference type="OrthoDB" id="27320at2"/>
<dbReference type="Proteomes" id="UP000266178">
    <property type="component" value="Unassembled WGS sequence"/>
</dbReference>
<comment type="caution">
    <text evidence="1">The sequence shown here is derived from an EMBL/GenBank/DDBJ whole genome shotgun (WGS) entry which is preliminary data.</text>
</comment>
<keyword evidence="2" id="KW-1185">Reference proteome</keyword>
<dbReference type="PROSITE" id="PS51354">
    <property type="entry name" value="GLUTAREDOXIN_2"/>
    <property type="match status" value="1"/>
</dbReference>
<accession>A0A399F510</accession>
<reference evidence="1 2" key="1">
    <citation type="submission" date="2018-08" db="EMBL/GenBank/DDBJ databases">
        <title>Meiothermus granaticius genome AF-68 sequencing project.</title>
        <authorList>
            <person name="Da Costa M.S."/>
            <person name="Albuquerque L."/>
            <person name="Raposo P."/>
            <person name="Froufe H.J.C."/>
            <person name="Barroso C.S."/>
            <person name="Egas C."/>
        </authorList>
    </citation>
    <scope>NUCLEOTIDE SEQUENCE [LARGE SCALE GENOMIC DNA]</scope>
    <source>
        <strain evidence="1 2">AF-68</strain>
    </source>
</reference>
<sequence>MAKIQVYGASWCPLTLGLSKYLRENALPFELLDVERDPQAEAADRRMNGGALKFPMVVIGRLEGYWQPGDDAAVLKNPRLAELREALEHYGLGGAVK</sequence>
<dbReference type="AlphaFoldDB" id="A0A399F510"/>
<dbReference type="EMBL" id="QWLB01000033">
    <property type="protein sequence ID" value="RIH91754.1"/>
    <property type="molecule type" value="Genomic_DNA"/>
</dbReference>
<protein>
    <submittedName>
        <fullName evidence="1">Glutaredoxin-like protein</fullName>
    </submittedName>
</protein>
<dbReference type="Gene3D" id="3.40.30.10">
    <property type="entry name" value="Glutaredoxin"/>
    <property type="match status" value="1"/>
</dbReference>
<dbReference type="CDD" id="cd02976">
    <property type="entry name" value="NrdH"/>
    <property type="match status" value="1"/>
</dbReference>
<evidence type="ECO:0000313" key="1">
    <source>
        <dbReference type="EMBL" id="RIH91754.1"/>
    </source>
</evidence>
<name>A0A399F510_9DEIN</name>
<dbReference type="RefSeq" id="WP_119357800.1">
    <property type="nucleotide sequence ID" value="NZ_BJXM01000021.1"/>
</dbReference>
<proteinExistence type="predicted"/>
<dbReference type="SUPFAM" id="SSF52833">
    <property type="entry name" value="Thioredoxin-like"/>
    <property type="match status" value="1"/>
</dbReference>
<organism evidence="1 2">
    <name type="scientific">Meiothermus granaticius NBRC 107808</name>
    <dbReference type="NCBI Taxonomy" id="1227551"/>
    <lineage>
        <taxon>Bacteria</taxon>
        <taxon>Thermotogati</taxon>
        <taxon>Deinococcota</taxon>
        <taxon>Deinococci</taxon>
        <taxon>Thermales</taxon>
        <taxon>Thermaceae</taxon>
        <taxon>Meiothermus</taxon>
    </lineage>
</organism>